<evidence type="ECO:0000256" key="4">
    <source>
        <dbReference type="ARBA" id="ARBA00022982"/>
    </source>
</evidence>
<proteinExistence type="inferred from homology"/>
<comment type="similarity">
    <text evidence="1">Belongs to the ETF beta-subunit/FixA family.</text>
</comment>
<dbReference type="InterPro" id="IPR012255">
    <property type="entry name" value="ETF_b"/>
</dbReference>
<dbReference type="EMBL" id="SPQQ01000002">
    <property type="protein sequence ID" value="TGE39333.1"/>
    <property type="molecule type" value="Genomic_DNA"/>
</dbReference>
<evidence type="ECO:0000313" key="7">
    <source>
        <dbReference type="Proteomes" id="UP000298460"/>
    </source>
</evidence>
<comment type="caution">
    <text evidence="6">The sequence shown here is derived from an EMBL/GenBank/DDBJ whole genome shotgun (WGS) entry which is preliminary data.</text>
</comment>
<organism evidence="6 7">
    <name type="scientific">Desulfosporosinus fructosivorans</name>
    <dbReference type="NCBI Taxonomy" id="2018669"/>
    <lineage>
        <taxon>Bacteria</taxon>
        <taxon>Bacillati</taxon>
        <taxon>Bacillota</taxon>
        <taxon>Clostridia</taxon>
        <taxon>Eubacteriales</taxon>
        <taxon>Desulfitobacteriaceae</taxon>
        <taxon>Desulfosporosinus</taxon>
    </lineage>
</organism>
<dbReference type="GO" id="GO:0009055">
    <property type="term" value="F:electron transfer activity"/>
    <property type="evidence" value="ECO:0007669"/>
    <property type="project" value="InterPro"/>
</dbReference>
<evidence type="ECO:0000256" key="3">
    <source>
        <dbReference type="ARBA" id="ARBA00022448"/>
    </source>
</evidence>
<evidence type="ECO:0000256" key="2">
    <source>
        <dbReference type="ARBA" id="ARBA00011355"/>
    </source>
</evidence>
<reference evidence="6 7" key="1">
    <citation type="submission" date="2019-03" db="EMBL/GenBank/DDBJ databases">
        <title>Draft Genome Sequence of Desulfosporosinus fructosivorans Strain 63.6F, Isolated from Marine Sediment in the Baltic Sea.</title>
        <authorList>
            <person name="Hausmann B."/>
            <person name="Vandieken V."/>
            <person name="Pjevac P."/>
            <person name="Schreck K."/>
            <person name="Herbold C.W."/>
            <person name="Loy A."/>
        </authorList>
    </citation>
    <scope>NUCLEOTIDE SEQUENCE [LARGE SCALE GENOMIC DNA]</scope>
    <source>
        <strain evidence="6 7">63.6F</strain>
    </source>
</reference>
<dbReference type="PANTHER" id="PTHR21294:SF8">
    <property type="entry name" value="ELECTRON TRANSFER FLAVOPROTEIN SUBUNIT BETA"/>
    <property type="match status" value="1"/>
</dbReference>
<dbReference type="OrthoDB" id="9804960at2"/>
<protein>
    <submittedName>
        <fullName evidence="6">Electron transfer flavoprotein subunit alpha</fullName>
    </submittedName>
</protein>
<dbReference type="AlphaFoldDB" id="A0A4Z0RBF8"/>
<evidence type="ECO:0000313" key="6">
    <source>
        <dbReference type="EMBL" id="TGE39333.1"/>
    </source>
</evidence>
<sequence>MKIIVVFKWSRNPQDARVGVDGTVNWQGVKMAANDDDPTAMEIACSIADGGEVIGLTVNDGDAAWAAARGAARTVMISDAQTDVNSSVTGSVLAAAIRRVEGVDAVLIGDSAWDYGVVSALAGQLGWPAVAGVVSAMKGQDCLRVTRKMGSASQVLEVKGPVVLAVSASRAEQNVPGMKEVLAARKKPVEKLILADLGLTPETTVNSKGTRFPDTPPARIIDGSDPMTACEQLVAALRADGVL</sequence>
<dbReference type="Pfam" id="PF01012">
    <property type="entry name" value="ETF"/>
    <property type="match status" value="1"/>
</dbReference>
<accession>A0A4Z0RBF8</accession>
<dbReference type="RefSeq" id="WP_135545828.1">
    <property type="nucleotide sequence ID" value="NZ_SPQQ01000002.1"/>
</dbReference>
<evidence type="ECO:0000259" key="5">
    <source>
        <dbReference type="SMART" id="SM00893"/>
    </source>
</evidence>
<dbReference type="Gene3D" id="3.40.50.620">
    <property type="entry name" value="HUPs"/>
    <property type="match status" value="1"/>
</dbReference>
<keyword evidence="4" id="KW-0249">Electron transport</keyword>
<keyword evidence="3" id="KW-0813">Transport</keyword>
<evidence type="ECO:0000256" key="1">
    <source>
        <dbReference type="ARBA" id="ARBA00007557"/>
    </source>
</evidence>
<dbReference type="SUPFAM" id="SSF52402">
    <property type="entry name" value="Adenine nucleotide alpha hydrolases-like"/>
    <property type="match status" value="1"/>
</dbReference>
<dbReference type="SMART" id="SM00893">
    <property type="entry name" value="ETF"/>
    <property type="match status" value="1"/>
</dbReference>
<dbReference type="InterPro" id="IPR014730">
    <property type="entry name" value="ETF_a/b_N"/>
</dbReference>
<comment type="subunit">
    <text evidence="2">Heterodimer of an alpha and a beta subunit.</text>
</comment>
<keyword evidence="7" id="KW-1185">Reference proteome</keyword>
<dbReference type="Proteomes" id="UP000298460">
    <property type="component" value="Unassembled WGS sequence"/>
</dbReference>
<dbReference type="InterPro" id="IPR014729">
    <property type="entry name" value="Rossmann-like_a/b/a_fold"/>
</dbReference>
<dbReference type="PANTHER" id="PTHR21294">
    <property type="entry name" value="ELECTRON TRANSFER FLAVOPROTEIN BETA-SUBUNIT"/>
    <property type="match status" value="1"/>
</dbReference>
<gene>
    <name evidence="6" type="ORF">E4K67_07825</name>
</gene>
<name>A0A4Z0RBF8_9FIRM</name>
<feature type="domain" description="Electron transfer flavoprotein alpha/beta-subunit N-terminal" evidence="5">
    <location>
        <begin position="21"/>
        <end position="201"/>
    </location>
</feature>